<dbReference type="AlphaFoldDB" id="A0AAX3JC95"/>
<organism evidence="3 4">
    <name type="scientific">Pantoea brenneri</name>
    <dbReference type="NCBI Taxonomy" id="472694"/>
    <lineage>
        <taxon>Bacteria</taxon>
        <taxon>Pseudomonadati</taxon>
        <taxon>Pseudomonadota</taxon>
        <taxon>Gammaproteobacteria</taxon>
        <taxon>Enterobacterales</taxon>
        <taxon>Erwiniaceae</taxon>
        <taxon>Pantoea</taxon>
    </lineage>
</organism>
<proteinExistence type="predicted"/>
<evidence type="ECO:0000313" key="3">
    <source>
        <dbReference type="EMBL" id="VXC58690.1"/>
    </source>
</evidence>
<protein>
    <submittedName>
        <fullName evidence="3">Uncharacterized protein</fullName>
    </submittedName>
</protein>
<evidence type="ECO:0000313" key="4">
    <source>
        <dbReference type="Proteomes" id="UP000433737"/>
    </source>
</evidence>
<comment type="caution">
    <text evidence="3">The sequence shown here is derived from an EMBL/GenBank/DDBJ whole genome shotgun (WGS) entry which is preliminary data.</text>
</comment>
<keyword evidence="1" id="KW-0175">Coiled coil</keyword>
<reference evidence="3 4" key="1">
    <citation type="submission" date="2019-10" db="EMBL/GenBank/DDBJ databases">
        <authorList>
            <person name="Karimi E."/>
        </authorList>
    </citation>
    <scope>NUCLEOTIDE SEQUENCE [LARGE SCALE GENOMIC DNA]</scope>
    <source>
        <strain evidence="3">Pantoea sp. 111</strain>
    </source>
</reference>
<name>A0AAX3JC95_9GAMM</name>
<evidence type="ECO:0000256" key="1">
    <source>
        <dbReference type="SAM" id="Coils"/>
    </source>
</evidence>
<gene>
    <name evidence="3" type="ORF">PANT111_560014</name>
</gene>
<feature type="region of interest" description="Disordered" evidence="2">
    <location>
        <begin position="150"/>
        <end position="174"/>
    </location>
</feature>
<dbReference type="RefSeq" id="WP_159224198.1">
    <property type="nucleotide sequence ID" value="NZ_LR733503.1"/>
</dbReference>
<sequence length="174" mass="18934">MFSEITFTSWLKRAVATALCAALLLLGHKGYVKITDHFKHVAELESANDTLTTNNKTLTGNNSTLKSSLSEQQAQLVTLQQTLAKREKDRQEYVLKQAELEQELEKLKEDSQNEIDEINRAILLAGINHTALPASVIRVLRDKARAVNARSRDGHKAGGAAASESAGLPTLSGG</sequence>
<feature type="coiled-coil region" evidence="1">
    <location>
        <begin position="41"/>
        <end position="124"/>
    </location>
</feature>
<feature type="compositionally biased region" description="Low complexity" evidence="2">
    <location>
        <begin position="158"/>
        <end position="167"/>
    </location>
</feature>
<evidence type="ECO:0000256" key="2">
    <source>
        <dbReference type="SAM" id="MobiDB-lite"/>
    </source>
</evidence>
<dbReference type="Proteomes" id="UP000433737">
    <property type="component" value="Unassembled WGS sequence"/>
</dbReference>
<accession>A0AAX3JC95</accession>
<dbReference type="EMBL" id="CABWMH010000052">
    <property type="protein sequence ID" value="VXC58690.1"/>
    <property type="molecule type" value="Genomic_DNA"/>
</dbReference>